<feature type="region of interest" description="Disordered" evidence="8">
    <location>
        <begin position="852"/>
        <end position="876"/>
    </location>
</feature>
<evidence type="ECO:0000259" key="10">
    <source>
        <dbReference type="Pfam" id="PF00520"/>
    </source>
</evidence>
<dbReference type="InterPro" id="IPR050927">
    <property type="entry name" value="TRPM"/>
</dbReference>
<evidence type="ECO:0000256" key="7">
    <source>
        <dbReference type="ARBA" id="ARBA00023303"/>
    </source>
</evidence>
<feature type="region of interest" description="Disordered" evidence="8">
    <location>
        <begin position="1389"/>
        <end position="1434"/>
    </location>
</feature>
<gene>
    <name evidence="15" type="primary">LOC106812421</name>
</gene>
<dbReference type="InterPro" id="IPR032415">
    <property type="entry name" value="TRPM_tetra"/>
</dbReference>
<organism evidence="14 15">
    <name type="scientific">Priapulus caudatus</name>
    <name type="common">Priapulid worm</name>
    <dbReference type="NCBI Taxonomy" id="37621"/>
    <lineage>
        <taxon>Eukaryota</taxon>
        <taxon>Metazoa</taxon>
        <taxon>Ecdysozoa</taxon>
        <taxon>Scalidophora</taxon>
        <taxon>Priapulida</taxon>
        <taxon>Priapulimorpha</taxon>
        <taxon>Priapulimorphida</taxon>
        <taxon>Priapulidae</taxon>
        <taxon>Priapulus</taxon>
    </lineage>
</organism>
<dbReference type="InterPro" id="IPR005821">
    <property type="entry name" value="Ion_trans_dom"/>
</dbReference>
<dbReference type="GeneID" id="106812421"/>
<keyword evidence="3 9" id="KW-0812">Transmembrane</keyword>
<sequence>MANDATMTSIPEEAEPASGVRIRSLPLLRSVVGRLLGGHYSDATLGDDGTASSSSATHQHRVNFKPYIIAARFCGNYASACTCFVLQAQRPWIEKHFTKRECIHYLPSGKDMERCGCGRTCAKHAYLGYSPEPGLVGRHTGQSNDLASPSTAYYRSQWPCPRKRFLFNGRDEHWNFSKHSAQMKTDAFGMVEFQGGPQTDKAQYIRLSVDTRSELIVQLLTQQWGLELPKLVISIHGGIPNFELQPKLKRMFRKGLLKAAKTTGSWIITGGTNTGVNRQVGQALGDHLSVSKMKKKIVSIGIAPWGMIEHREDLIGRDVVRPYYSIQSPKSRYALLNSKHSHFLLADSGTGGKFGAEIILRKKLEKYISQQKIQTRAGGESCGVPVVCVVLEGGPNTIRTALEYVTDTPPVPVVVCDGSGRAADIIAFAHKFSADDGGMISNLSEQLVITIEKTFHYSKEQAERLYSELMQCMRKKELITIFRMGEGNMQDIDQAILTALLKIMKTSAVDQLNLALTWNRVDIARSEIFVYGQEWPEGALEQAMMEALASDRVDFVNLLLENGVNMQKFLTIPRLEELYNVKCGPANTLYYLVSDFKKHMPFHYTYTLIDIGLVIEALMSGAYRSTYTRRKFRSIYNIVMKRCDRLKTPNRANIANHLTNVYSSAFLPGISVTSAPEAHVFLNPFHELFIWAVLTKRQKMALFLWRQGEEAMAKALVACKLYKALAHEAAQDDLEVDVCEELREYAREFSRLALDLLDQCYKQDDDFTQQLLTYELLNWSNQTCLSLAYTANHREFVAHTCCQLLLTEMWMGGLRMRKSTTLKVVLGLLMPPTILMLEFKTREELQLMPQTEEEHLELEEDSTSSEASSQNPEDLMDEEGVISEKTVLSSVATPETSAHDECRFSETLTEKKPTPLRLGKKVHEFYTSPITKFWMYTFAYLIFMVMFNYTVLVRMEPDPSWLEYYVMAYVWTLSLEKIREIIQSEPTNFAQKIRVWLISKWNIFDCLAVVLFTIGVGLRVDPSTHTTGRVIYCLNVGFWYIRILDIFNINKYLGPYVTMIGKMVVDMCVFVVIMCVVLMSFGVVRQAIRYPDSPPSWTLARDVFYQPYWMIYGEVFAGDINPECGEEGTLGEDGRPLPSCVPGQWIVPAVMATYLLVTNVLLVNLLIARFNSTFTKVNAVAQQVWKFQRYSVILEYEQRPVLAPPLIILCHMYQLVKYCNRRYKGQKTAFDCSLKLFLDEEDVEKVHDFEEECLEDLFRERAMSQLNSQEERIGLINERVENMSARVLDMGNREGSIKLTMQTIDYRLSKLEELSMTTNNSLACIHRFMNTYMTERISACTSPVLLDHDRTVEDEERFRYAADVVAAASDGAFNAKQTLEEDGARWAAQEEPAEKPTLTATWSSGSDLAASGKTPTPLRQSMPSGGGGLRRSVSARSRSAIAGAPYLDVPARRGPGRPSLLQRRLARQQPADGEQESPPHADLLELSVTIPTAAAAAAAGGATPAAMVRADSLGARAQTPFNVNVTTLLSQLRHDYTSITDNIDTSCLLTIVGSPESPPASPSLDAPTTETVGGPASAGGNAAAEVLRDAEERDYRILEGLIQRRIHRDSENLSASLDDVRSVSAVSDITELNEDAAAAGSDDDGVAFDFGTVDLEFGLLQFHQQGGNTVNSRPPAGMLMHQASLQSTTDTVVDSRDRVDSGASSGERQRLRTDDLQNVGGVSAEGQRSCADDLQTSGGAGQRSCIDDHQTSGSAGQRLGAAGERSDTRAQLPRLLASVWEQGVLASSLSAPSVMMPGPGEDDKHGAVPPIARQRRDTAPRVKFAPDLDSEAPCEAKETSC</sequence>
<dbReference type="InterPro" id="IPR037162">
    <property type="entry name" value="TRPM_tetra_sf"/>
</dbReference>
<evidence type="ECO:0000256" key="3">
    <source>
        <dbReference type="ARBA" id="ARBA00022692"/>
    </source>
</evidence>
<evidence type="ECO:0000259" key="11">
    <source>
        <dbReference type="Pfam" id="PF16519"/>
    </source>
</evidence>
<evidence type="ECO:0000259" key="13">
    <source>
        <dbReference type="Pfam" id="PF25508"/>
    </source>
</evidence>
<feature type="domain" description="Ion transport" evidence="10">
    <location>
        <begin position="937"/>
        <end position="1179"/>
    </location>
</feature>
<keyword evidence="5" id="KW-0406">Ion transport</keyword>
<evidence type="ECO:0000259" key="12">
    <source>
        <dbReference type="Pfam" id="PF18139"/>
    </source>
</evidence>
<feature type="region of interest" description="Disordered" evidence="8">
    <location>
        <begin position="1685"/>
        <end position="1767"/>
    </location>
</feature>
<feature type="domain" description="TRPM SLOG" evidence="12">
    <location>
        <begin position="202"/>
        <end position="472"/>
    </location>
</feature>
<dbReference type="Pfam" id="PF25508">
    <property type="entry name" value="TRPM2"/>
    <property type="match status" value="1"/>
</dbReference>
<feature type="transmembrane region" description="Helical" evidence="9">
    <location>
        <begin position="1001"/>
        <end position="1020"/>
    </location>
</feature>
<feature type="transmembrane region" description="Helical" evidence="9">
    <location>
        <begin position="1145"/>
        <end position="1167"/>
    </location>
</feature>
<comment type="subcellular location">
    <subcellularLocation>
        <location evidence="1">Membrane</location>
        <topology evidence="1">Multi-pass membrane protein</topology>
    </subcellularLocation>
</comment>
<accession>A0ABM1EHW3</accession>
<dbReference type="RefSeq" id="XP_014671784.1">
    <property type="nucleotide sequence ID" value="XM_014816298.1"/>
</dbReference>
<feature type="compositionally biased region" description="Polar residues" evidence="8">
    <location>
        <begin position="1413"/>
        <end position="1423"/>
    </location>
</feature>
<dbReference type="InterPro" id="IPR057366">
    <property type="entry name" value="TRPM-like"/>
</dbReference>
<dbReference type="Pfam" id="PF16519">
    <property type="entry name" value="TRPM_tetra"/>
    <property type="match status" value="1"/>
</dbReference>
<evidence type="ECO:0000256" key="8">
    <source>
        <dbReference type="SAM" id="MobiDB-lite"/>
    </source>
</evidence>
<keyword evidence="2" id="KW-0813">Transport</keyword>
<evidence type="ECO:0000256" key="2">
    <source>
        <dbReference type="ARBA" id="ARBA00022448"/>
    </source>
</evidence>
<keyword evidence="7" id="KW-0407">Ion channel</keyword>
<feature type="compositionally biased region" description="Basic and acidic residues" evidence="8">
    <location>
        <begin position="1814"/>
        <end position="1826"/>
    </location>
</feature>
<dbReference type="Pfam" id="PF00520">
    <property type="entry name" value="Ion_trans"/>
    <property type="match status" value="1"/>
</dbReference>
<keyword evidence="6 9" id="KW-0472">Membrane</keyword>
<feature type="transmembrane region" description="Helical" evidence="9">
    <location>
        <begin position="1064"/>
        <end position="1088"/>
    </location>
</feature>
<proteinExistence type="predicted"/>
<evidence type="ECO:0000256" key="4">
    <source>
        <dbReference type="ARBA" id="ARBA00022989"/>
    </source>
</evidence>
<feature type="region of interest" description="Disordered" evidence="8">
    <location>
        <begin position="1554"/>
        <end position="1581"/>
    </location>
</feature>
<dbReference type="PANTHER" id="PTHR13800">
    <property type="entry name" value="TRANSIENT RECEPTOR POTENTIAL CATION CHANNEL, SUBFAMILY M, MEMBER 6"/>
    <property type="match status" value="1"/>
</dbReference>
<feature type="compositionally biased region" description="Acidic residues" evidence="8">
    <location>
        <begin position="854"/>
        <end position="863"/>
    </location>
</feature>
<dbReference type="Proteomes" id="UP000695022">
    <property type="component" value="Unplaced"/>
</dbReference>
<protein>
    <submittedName>
        <fullName evidence="15">Transient receptor potential cation channel trpm-like</fullName>
    </submittedName>
</protein>
<evidence type="ECO:0000313" key="15">
    <source>
        <dbReference type="RefSeq" id="XP_014671784.1"/>
    </source>
</evidence>
<keyword evidence="4 9" id="KW-1133">Transmembrane helix</keyword>
<evidence type="ECO:0000256" key="6">
    <source>
        <dbReference type="ARBA" id="ARBA00023136"/>
    </source>
</evidence>
<name>A0ABM1EHW3_PRICU</name>
<feature type="domain" description="TRPM-like" evidence="13">
    <location>
        <begin position="527"/>
        <end position="799"/>
    </location>
</feature>
<dbReference type="Pfam" id="PF18139">
    <property type="entry name" value="LSDAT_euk"/>
    <property type="match status" value="1"/>
</dbReference>
<feature type="domain" description="TRPM tetramerisation" evidence="11">
    <location>
        <begin position="1270"/>
        <end position="1324"/>
    </location>
</feature>
<evidence type="ECO:0000256" key="9">
    <source>
        <dbReference type="SAM" id="Phobius"/>
    </source>
</evidence>
<feature type="region of interest" description="Disordered" evidence="8">
    <location>
        <begin position="1795"/>
        <end position="1841"/>
    </location>
</feature>
<dbReference type="PANTHER" id="PTHR13800:SF1">
    <property type="entry name" value="TRANSIENT RECEPTOR POTENTIAL CATION CHANNEL TRPM"/>
    <property type="match status" value="1"/>
</dbReference>
<evidence type="ECO:0000313" key="14">
    <source>
        <dbReference type="Proteomes" id="UP000695022"/>
    </source>
</evidence>
<feature type="transmembrane region" description="Helical" evidence="9">
    <location>
        <begin position="1026"/>
        <end position="1043"/>
    </location>
</feature>
<dbReference type="Gene3D" id="1.20.5.1010">
    <property type="entry name" value="TRPM, tetramerisation domain"/>
    <property type="match status" value="1"/>
</dbReference>
<evidence type="ECO:0000256" key="1">
    <source>
        <dbReference type="ARBA" id="ARBA00004141"/>
    </source>
</evidence>
<feature type="transmembrane region" description="Helical" evidence="9">
    <location>
        <begin position="933"/>
        <end position="952"/>
    </location>
</feature>
<evidence type="ECO:0000256" key="5">
    <source>
        <dbReference type="ARBA" id="ARBA00023065"/>
    </source>
</evidence>
<reference evidence="15" key="1">
    <citation type="submission" date="2025-08" db="UniProtKB">
        <authorList>
            <consortium name="RefSeq"/>
        </authorList>
    </citation>
    <scope>IDENTIFICATION</scope>
</reference>
<keyword evidence="14" id="KW-1185">Reference proteome</keyword>
<dbReference type="InterPro" id="IPR041491">
    <property type="entry name" value="TRPM_SLOG"/>
</dbReference>
<feature type="transmembrane region" description="Helical" evidence="9">
    <location>
        <begin position="604"/>
        <end position="623"/>
    </location>
</feature>